<dbReference type="PANTHER" id="PTHR21581:SF33">
    <property type="entry name" value="D-ALANYL-D-ALANINE CARBOXYPEPTIDASE DACB"/>
    <property type="match status" value="1"/>
</dbReference>
<keyword evidence="6" id="KW-0961">Cell wall biogenesis/degradation</keyword>
<evidence type="ECO:0000256" key="5">
    <source>
        <dbReference type="ARBA" id="ARBA00022984"/>
    </source>
</evidence>
<feature type="compositionally biased region" description="Low complexity" evidence="10">
    <location>
        <begin position="375"/>
        <end position="384"/>
    </location>
</feature>
<keyword evidence="11" id="KW-0812">Transmembrane</keyword>
<evidence type="ECO:0000256" key="4">
    <source>
        <dbReference type="ARBA" id="ARBA00022960"/>
    </source>
</evidence>
<keyword evidence="5" id="KW-0573">Peptidoglycan synthesis</keyword>
<evidence type="ECO:0000313" key="15">
    <source>
        <dbReference type="Proteomes" id="UP000186218"/>
    </source>
</evidence>
<evidence type="ECO:0000313" key="14">
    <source>
        <dbReference type="EMBL" id="SIR80235.1"/>
    </source>
</evidence>
<evidence type="ECO:0000256" key="9">
    <source>
        <dbReference type="RuleBase" id="RU004016"/>
    </source>
</evidence>
<feature type="compositionally biased region" description="Basic and acidic residues" evidence="10">
    <location>
        <begin position="361"/>
        <end position="374"/>
    </location>
</feature>
<dbReference type="GO" id="GO:0071555">
    <property type="term" value="P:cell wall organization"/>
    <property type="evidence" value="ECO:0007669"/>
    <property type="project" value="UniProtKB-KW"/>
</dbReference>
<feature type="region of interest" description="Disordered" evidence="10">
    <location>
        <begin position="350"/>
        <end position="384"/>
    </location>
</feature>
<keyword evidence="14" id="KW-0121">Carboxypeptidase</keyword>
<sequence length="414" mass="42765">MSRRVVATVATVICLFAAPASAWADPPPVPPTTPDTSACPYRVHPAAPVDASEVVPAGQAAPAPLPVPSPAVGGEKLSACGVIQPDGDAPLPAGITSAGWIVADLDSRQVIVAKDPHGRYRPASTIKVLLALVVLDRLSLSMPVTATDADYQMEGDACGVGPGAVYTVHQLLQGLLMVSGNDCANALARTLGGYEVAVGLMNEKAATLGAQDTRVASPSGLDAPGMSTSPYDLAVIFAAAMTNPEFRGIVAQTTAQFPGHPKVTPEDTDHPAYPMFTQNRLVADGYPGALGGKTGYTDDALKTYVGVVERNGRRLVLAQMYGVNLADDSYWGQTTALFDHGFAARTGASVGTLVTGPPRPQRSEEPTTAGERRPAAQPRSASSSTSRVTLGVIGAVVALTLVAAGLIVIRRSRR</sequence>
<evidence type="ECO:0000256" key="6">
    <source>
        <dbReference type="ARBA" id="ARBA00023316"/>
    </source>
</evidence>
<dbReference type="PRINTS" id="PR00725">
    <property type="entry name" value="DADACBPTASE1"/>
</dbReference>
<feature type="domain" description="Peptidase S11 D-alanyl-D-alanine carboxypeptidase A N-terminal" evidence="13">
    <location>
        <begin position="93"/>
        <end position="320"/>
    </location>
</feature>
<gene>
    <name evidence="14" type="ORF">SAMN05445060_0973</name>
</gene>
<keyword evidence="4" id="KW-0133">Cell shape</keyword>
<keyword evidence="3" id="KW-0378">Hydrolase</keyword>
<name>A0A1N7DX31_9NOCA</name>
<evidence type="ECO:0000256" key="12">
    <source>
        <dbReference type="SAM" id="SignalP"/>
    </source>
</evidence>
<dbReference type="AlphaFoldDB" id="A0A1N7DX31"/>
<dbReference type="GO" id="GO:0008360">
    <property type="term" value="P:regulation of cell shape"/>
    <property type="evidence" value="ECO:0007669"/>
    <property type="project" value="UniProtKB-KW"/>
</dbReference>
<feature type="chain" id="PRO_5012230249" evidence="12">
    <location>
        <begin position="25"/>
        <end position="414"/>
    </location>
</feature>
<dbReference type="InterPro" id="IPR001967">
    <property type="entry name" value="Peptidase_S11_N"/>
</dbReference>
<evidence type="ECO:0000256" key="8">
    <source>
        <dbReference type="PIRSR" id="PIRSR618044-2"/>
    </source>
</evidence>
<proteinExistence type="inferred from homology"/>
<dbReference type="EMBL" id="FTNT01000002">
    <property type="protein sequence ID" value="SIR80235.1"/>
    <property type="molecule type" value="Genomic_DNA"/>
</dbReference>
<keyword evidence="2 12" id="KW-0732">Signal</keyword>
<feature type="active site" description="Proton acceptor" evidence="7">
    <location>
        <position position="127"/>
    </location>
</feature>
<dbReference type="Proteomes" id="UP000186218">
    <property type="component" value="Unassembled WGS sequence"/>
</dbReference>
<keyword evidence="11" id="KW-0472">Membrane</keyword>
<feature type="signal peptide" evidence="12">
    <location>
        <begin position="1"/>
        <end position="24"/>
    </location>
</feature>
<keyword evidence="11" id="KW-1133">Transmembrane helix</keyword>
<dbReference type="InterPro" id="IPR018044">
    <property type="entry name" value="Peptidase_S11"/>
</dbReference>
<dbReference type="SUPFAM" id="SSF56601">
    <property type="entry name" value="beta-lactamase/transpeptidase-like"/>
    <property type="match status" value="1"/>
</dbReference>
<dbReference type="InterPro" id="IPR012338">
    <property type="entry name" value="Beta-lactam/transpept-like"/>
</dbReference>
<evidence type="ECO:0000256" key="3">
    <source>
        <dbReference type="ARBA" id="ARBA00022801"/>
    </source>
</evidence>
<dbReference type="GO" id="GO:0006508">
    <property type="term" value="P:proteolysis"/>
    <property type="evidence" value="ECO:0007669"/>
    <property type="project" value="InterPro"/>
</dbReference>
<keyword evidence="15" id="KW-1185">Reference proteome</keyword>
<accession>A0A1N7DX31</accession>
<dbReference type="GO" id="GO:0009002">
    <property type="term" value="F:serine-type D-Ala-D-Ala carboxypeptidase activity"/>
    <property type="evidence" value="ECO:0007669"/>
    <property type="project" value="InterPro"/>
</dbReference>
<evidence type="ECO:0000259" key="13">
    <source>
        <dbReference type="Pfam" id="PF00768"/>
    </source>
</evidence>
<keyword evidence="14" id="KW-0645">Protease</keyword>
<dbReference type="Pfam" id="PF00768">
    <property type="entry name" value="Peptidase_S11"/>
    <property type="match status" value="1"/>
</dbReference>
<reference evidence="14 15" key="1">
    <citation type="submission" date="2017-01" db="EMBL/GenBank/DDBJ databases">
        <authorList>
            <person name="Mah S.A."/>
            <person name="Swanson W.J."/>
            <person name="Moy G.W."/>
            <person name="Vacquier V.D."/>
        </authorList>
    </citation>
    <scope>NUCLEOTIDE SEQUENCE [LARGE SCALE GENOMIC DNA]</scope>
    <source>
        <strain evidence="14 15">CPCC 203464</strain>
    </source>
</reference>
<dbReference type="GO" id="GO:0009252">
    <property type="term" value="P:peptidoglycan biosynthetic process"/>
    <property type="evidence" value="ECO:0007669"/>
    <property type="project" value="UniProtKB-KW"/>
</dbReference>
<dbReference type="RefSeq" id="WP_076477017.1">
    <property type="nucleotide sequence ID" value="NZ_FTNT01000002.1"/>
</dbReference>
<feature type="transmembrane region" description="Helical" evidence="11">
    <location>
        <begin position="388"/>
        <end position="409"/>
    </location>
</feature>
<evidence type="ECO:0000256" key="11">
    <source>
        <dbReference type="SAM" id="Phobius"/>
    </source>
</evidence>
<comment type="similarity">
    <text evidence="1 9">Belongs to the peptidase S11 family.</text>
</comment>
<feature type="active site" evidence="7">
    <location>
        <position position="179"/>
    </location>
</feature>
<dbReference type="Gene3D" id="3.40.710.10">
    <property type="entry name" value="DD-peptidase/beta-lactamase superfamily"/>
    <property type="match status" value="1"/>
</dbReference>
<dbReference type="STRING" id="1344003.SAMN05445060_0973"/>
<evidence type="ECO:0000256" key="7">
    <source>
        <dbReference type="PIRSR" id="PIRSR618044-1"/>
    </source>
</evidence>
<protein>
    <submittedName>
        <fullName evidence="14">D-alanyl-D-alanine carboxypeptidase (Penicillin-binding protein 5/6)</fullName>
    </submittedName>
</protein>
<evidence type="ECO:0000256" key="10">
    <source>
        <dbReference type="SAM" id="MobiDB-lite"/>
    </source>
</evidence>
<organism evidence="14 15">
    <name type="scientific">Williamsia sterculiae</name>
    <dbReference type="NCBI Taxonomy" id="1344003"/>
    <lineage>
        <taxon>Bacteria</taxon>
        <taxon>Bacillati</taxon>
        <taxon>Actinomycetota</taxon>
        <taxon>Actinomycetes</taxon>
        <taxon>Mycobacteriales</taxon>
        <taxon>Nocardiaceae</taxon>
        <taxon>Williamsia</taxon>
    </lineage>
</organism>
<evidence type="ECO:0000256" key="2">
    <source>
        <dbReference type="ARBA" id="ARBA00022729"/>
    </source>
</evidence>
<feature type="active site" description="Acyl-ester intermediate" evidence="7">
    <location>
        <position position="124"/>
    </location>
</feature>
<dbReference type="OrthoDB" id="3663940at2"/>
<evidence type="ECO:0000256" key="1">
    <source>
        <dbReference type="ARBA" id="ARBA00007164"/>
    </source>
</evidence>
<feature type="binding site" evidence="8">
    <location>
        <position position="293"/>
    </location>
    <ligand>
        <name>substrate</name>
    </ligand>
</feature>
<dbReference type="PANTHER" id="PTHR21581">
    <property type="entry name" value="D-ALANYL-D-ALANINE CARBOXYPEPTIDASE"/>
    <property type="match status" value="1"/>
</dbReference>